<protein>
    <submittedName>
        <fullName evidence="3">Putative Microcephalin</fullName>
    </submittedName>
</protein>
<sequence length="1076" mass="116482">MNTQSPPKRVTRARAAAKTDDAGVKTTKIATAASKAKLTRAASTTKRKTRADEAQEEQQQEPDEDELNMKPIIEPEPVRATRGRAKKVVPAEAPAPVAPQTTRGRPKKTIVEAPVAEHTRSLRGRPKKIEVATESSAPEEPPKRATRARATTVTKPPIPKKTVKFEEPDKENIVPAPPNAKGKAKATDVGTGLRAKPVRKPAATVTARATRGRAKSTVEEKTQKPSPLSPKKATQVSTSREPLSEDELATNEKTPMKPLMKSPVKPPGSIFNTAKKLDFTNSISVHRVTTQELGASVIGSPARRPPQSPFKAKESLFGASPQKSNLGNTLGASAIRGSPFKLSLPQAPATPSAFKTSLLQSPARKPQSPTKVAENGSPSRSHTTKISVTATPKVSTLKMTKIATPRTLNRSLMRSVNTTPAVPVIEAVQVSDPLPEEEDILMSEAAEQSMKFSGRLSSIVPREADPSSIIPDENVAESTVDETELASAPEPMAIDEVELVEEEVVIGEDFAANGNTPPGTPSRYSTGTFNLPEGNDSPFADSDSEDELASESFRYTGGPFAGFRSSSHELDSCPATPTPFTAIAKTPRTSKSIVLSEDKASENLGFTPLARQLSDWMAASPVKSDTSSEEPSPVGDRRSSVYAAIQISAEASPVKSTFFDDEMSVREEPDVVAEPEITEMDILEENFTPVELDEEDLDLANEADELSLLEPDEIEAIAVAHEEHAPAHEADESAPSEASQEYGDENKSTPRRAKQSEDVSMQDACFTPTKEDAALWSNLGTPPRTPRRDVNTALLKGAVVYVDVHTTEGADASVLFNELLVQMGARCVKSWNWNGSAEDGAKIGITHVVFKDGGKRTLEKVRETGGVVSCVGVGWVLDCERENKWLDEAPYAVDTSNVPRGGHRRRKSMEPKALANLNGTLVSSSTTPRKSNMSPTKEFLNLETPYTSKSKRRESIQWVRSPSTSSPNDDELANQTLMLSPVPNTPAYEPTTSLYTENGLYGEDTPTGQTPYFLHTQELVQQTAPPAKGRFFEDAQEGGIEEGKGFLSQKKDESVMMRLMAARRKSLQWAPKYSYV</sequence>
<feature type="compositionally biased region" description="Basic and acidic residues" evidence="1">
    <location>
        <begin position="163"/>
        <end position="172"/>
    </location>
</feature>
<feature type="region of interest" description="Disordered" evidence="1">
    <location>
        <begin position="510"/>
        <end position="545"/>
    </location>
</feature>
<dbReference type="InterPro" id="IPR001357">
    <property type="entry name" value="BRCT_dom"/>
</dbReference>
<evidence type="ECO:0000259" key="2">
    <source>
        <dbReference type="PROSITE" id="PS50172"/>
    </source>
</evidence>
<feature type="compositionally biased region" description="Polar residues" evidence="1">
    <location>
        <begin position="958"/>
        <end position="978"/>
    </location>
</feature>
<feature type="domain" description="BRCT" evidence="2">
    <location>
        <begin position="790"/>
        <end position="893"/>
    </location>
</feature>
<dbReference type="HOGENOM" id="CLU_003029_0_0_1"/>
<feature type="region of interest" description="Disordered" evidence="1">
    <location>
        <begin position="921"/>
        <end position="1004"/>
    </location>
</feature>
<dbReference type="InParanoid" id="H0EIL7"/>
<feature type="compositionally biased region" description="Polar residues" evidence="1">
    <location>
        <begin position="321"/>
        <end position="331"/>
    </location>
</feature>
<dbReference type="PROSITE" id="PS50172">
    <property type="entry name" value="BRCT"/>
    <property type="match status" value="1"/>
</dbReference>
<feature type="compositionally biased region" description="Polar residues" evidence="1">
    <location>
        <begin position="921"/>
        <end position="935"/>
    </location>
</feature>
<evidence type="ECO:0000313" key="4">
    <source>
        <dbReference type="Proteomes" id="UP000005446"/>
    </source>
</evidence>
<dbReference type="GO" id="GO:0000278">
    <property type="term" value="P:mitotic cell cycle"/>
    <property type="evidence" value="ECO:0007669"/>
    <property type="project" value="TreeGrafter"/>
</dbReference>
<name>H0EIL7_GLAL7</name>
<dbReference type="PANTHER" id="PTHR14625:SF3">
    <property type="entry name" value="MICROCEPHALIN"/>
    <property type="match status" value="1"/>
</dbReference>
<feature type="region of interest" description="Disordered" evidence="1">
    <location>
        <begin position="618"/>
        <end position="638"/>
    </location>
</feature>
<proteinExistence type="predicted"/>
<feature type="compositionally biased region" description="Low complexity" evidence="1">
    <location>
        <begin position="25"/>
        <end position="44"/>
    </location>
</feature>
<feature type="compositionally biased region" description="Polar residues" evidence="1">
    <location>
        <begin position="513"/>
        <end position="529"/>
    </location>
</feature>
<feature type="compositionally biased region" description="Acidic residues" evidence="1">
    <location>
        <begin position="54"/>
        <end position="66"/>
    </location>
</feature>
<dbReference type="Proteomes" id="UP000005446">
    <property type="component" value="Unassembled WGS sequence"/>
</dbReference>
<feature type="region of interest" description="Disordered" evidence="1">
    <location>
        <begin position="1"/>
        <end position="267"/>
    </location>
</feature>
<reference evidence="3 4" key="1">
    <citation type="journal article" date="2012" name="Eukaryot. Cell">
        <title>Genome sequence of the fungus Glarea lozoyensis: the first genome sequence of a species from the Helotiaceae family.</title>
        <authorList>
            <person name="Youssar L."/>
            <person name="Gruening B.A."/>
            <person name="Erxleben A."/>
            <person name="Guenther S."/>
            <person name="Huettel W."/>
        </authorList>
    </citation>
    <scope>NUCLEOTIDE SEQUENCE [LARGE SCALE GENOMIC DNA]</scope>
    <source>
        <strain evidence="4">ATCC 74030 / MF5533</strain>
    </source>
</reference>
<evidence type="ECO:0000256" key="1">
    <source>
        <dbReference type="SAM" id="MobiDB-lite"/>
    </source>
</evidence>
<feature type="compositionally biased region" description="Polar residues" evidence="1">
    <location>
        <begin position="376"/>
        <end position="388"/>
    </location>
</feature>
<evidence type="ECO:0000313" key="3">
    <source>
        <dbReference type="EMBL" id="EHL01738.1"/>
    </source>
</evidence>
<feature type="region of interest" description="Disordered" evidence="1">
    <location>
        <begin position="725"/>
        <end position="762"/>
    </location>
</feature>
<dbReference type="InterPro" id="IPR022047">
    <property type="entry name" value="Microcephalin-like"/>
</dbReference>
<gene>
    <name evidence="3" type="ORF">M7I_2377</name>
</gene>
<organism evidence="3 4">
    <name type="scientific">Glarea lozoyensis (strain ATCC 74030 / MF5533)</name>
    <dbReference type="NCBI Taxonomy" id="1104152"/>
    <lineage>
        <taxon>Eukaryota</taxon>
        <taxon>Fungi</taxon>
        <taxon>Dikarya</taxon>
        <taxon>Ascomycota</taxon>
        <taxon>Pezizomycotina</taxon>
        <taxon>Leotiomycetes</taxon>
        <taxon>Helotiales</taxon>
        <taxon>Helotiaceae</taxon>
        <taxon>Glarea</taxon>
    </lineage>
</organism>
<dbReference type="InterPro" id="IPR036420">
    <property type="entry name" value="BRCT_dom_sf"/>
</dbReference>
<keyword evidence="4" id="KW-1185">Reference proteome</keyword>
<feature type="compositionally biased region" description="Polar residues" evidence="1">
    <location>
        <begin position="232"/>
        <end position="241"/>
    </location>
</feature>
<feature type="region of interest" description="Disordered" evidence="1">
    <location>
        <begin position="296"/>
        <end position="331"/>
    </location>
</feature>
<accession>H0EIL7</accession>
<dbReference type="SUPFAM" id="SSF52113">
    <property type="entry name" value="BRCT domain"/>
    <property type="match status" value="1"/>
</dbReference>
<dbReference type="CDD" id="cd17716">
    <property type="entry name" value="BRCT_microcephalin_rpt1"/>
    <property type="match status" value="1"/>
</dbReference>
<dbReference type="EMBL" id="AGUE01000047">
    <property type="protein sequence ID" value="EHL01738.1"/>
    <property type="molecule type" value="Genomic_DNA"/>
</dbReference>
<comment type="caution">
    <text evidence="3">The sequence shown here is derived from an EMBL/GenBank/DDBJ whole genome shotgun (WGS) entry which is preliminary data.</text>
</comment>
<dbReference type="Pfam" id="PF02178">
    <property type="entry name" value="AT_hook"/>
    <property type="match status" value="2"/>
</dbReference>
<feature type="region of interest" description="Disordered" evidence="1">
    <location>
        <begin position="343"/>
        <end position="388"/>
    </location>
</feature>
<dbReference type="Gene3D" id="3.40.50.10190">
    <property type="entry name" value="BRCT domain"/>
    <property type="match status" value="1"/>
</dbReference>
<feature type="compositionally biased region" description="Low complexity" evidence="1">
    <location>
        <begin position="88"/>
        <end position="99"/>
    </location>
</feature>
<dbReference type="AlphaFoldDB" id="H0EIL7"/>
<dbReference type="OrthoDB" id="2384350at2759"/>
<dbReference type="InterPro" id="IPR017956">
    <property type="entry name" value="AT_hook_DNA-bd_motif"/>
</dbReference>
<dbReference type="GO" id="GO:0003677">
    <property type="term" value="F:DNA binding"/>
    <property type="evidence" value="ECO:0007669"/>
    <property type="project" value="InterPro"/>
</dbReference>
<dbReference type="PANTHER" id="PTHR14625">
    <property type="entry name" value="MICROCEPHALIN"/>
    <property type="match status" value="1"/>
</dbReference>